<evidence type="ECO:0000313" key="13">
    <source>
        <dbReference type="Proteomes" id="UP000433788"/>
    </source>
</evidence>
<evidence type="ECO:0000256" key="7">
    <source>
        <dbReference type="ARBA" id="ARBA00022989"/>
    </source>
</evidence>
<evidence type="ECO:0000256" key="2">
    <source>
        <dbReference type="ARBA" id="ARBA00004429"/>
    </source>
</evidence>
<keyword evidence="9" id="KW-0627">Porphyrin biosynthesis</keyword>
<accession>A0A6N7QS00</accession>
<organism evidence="12 13">
    <name type="scientific">Spiribacter salilacus</name>
    <dbReference type="NCBI Taxonomy" id="2664894"/>
    <lineage>
        <taxon>Bacteria</taxon>
        <taxon>Pseudomonadati</taxon>
        <taxon>Pseudomonadota</taxon>
        <taxon>Gammaproteobacteria</taxon>
        <taxon>Chromatiales</taxon>
        <taxon>Ectothiorhodospiraceae</taxon>
        <taxon>Spiribacter</taxon>
    </lineage>
</organism>
<evidence type="ECO:0000256" key="1">
    <source>
        <dbReference type="ARBA" id="ARBA00002962"/>
    </source>
</evidence>
<dbReference type="GO" id="GO:0005886">
    <property type="term" value="C:plasma membrane"/>
    <property type="evidence" value="ECO:0007669"/>
    <property type="project" value="UniProtKB-SubCell"/>
</dbReference>
<keyword evidence="13" id="KW-1185">Reference proteome</keyword>
<reference evidence="12 13" key="1">
    <citation type="submission" date="2019-11" db="EMBL/GenBank/DDBJ databases">
        <authorList>
            <person name="Zhang X.Y."/>
        </authorList>
    </citation>
    <scope>NUCLEOTIDE SEQUENCE [LARGE SCALE GENOMIC DNA]</scope>
    <source>
        <strain evidence="12 13">C176</strain>
    </source>
</reference>
<dbReference type="InterPro" id="IPR010817">
    <property type="entry name" value="HemY_N"/>
</dbReference>
<dbReference type="InterPro" id="IPR005254">
    <property type="entry name" value="Heme_biosyn_assoc_TPR_pro"/>
</dbReference>
<proteinExistence type="predicted"/>
<keyword evidence="4" id="KW-1003">Cell membrane</keyword>
<dbReference type="RefSeq" id="WP_153719416.1">
    <property type="nucleotide sequence ID" value="NZ_WJPP01000003.1"/>
</dbReference>
<comment type="pathway">
    <text evidence="3">Porphyrin-containing compound metabolism; protoheme biosynthesis.</text>
</comment>
<evidence type="ECO:0000256" key="8">
    <source>
        <dbReference type="ARBA" id="ARBA00023136"/>
    </source>
</evidence>
<evidence type="ECO:0000259" key="11">
    <source>
        <dbReference type="Pfam" id="PF07219"/>
    </source>
</evidence>
<evidence type="ECO:0000313" key="12">
    <source>
        <dbReference type="EMBL" id="MRH78370.1"/>
    </source>
</evidence>
<keyword evidence="5" id="KW-0997">Cell inner membrane</keyword>
<keyword evidence="6 10" id="KW-0812">Transmembrane</keyword>
<feature type="domain" description="HemY N-terminal" evidence="11">
    <location>
        <begin position="27"/>
        <end position="132"/>
    </location>
</feature>
<keyword evidence="7 10" id="KW-1133">Transmembrane helix</keyword>
<dbReference type="EMBL" id="WJPP01000003">
    <property type="protein sequence ID" value="MRH78370.1"/>
    <property type="molecule type" value="Genomic_DNA"/>
</dbReference>
<comment type="subcellular location">
    <subcellularLocation>
        <location evidence="2">Cell inner membrane</location>
        <topology evidence="2">Multi-pass membrane protein</topology>
    </subcellularLocation>
</comment>
<sequence>MMRRLLLMVVVLVGSVAAALWFDRQNGFVLIRLGELTVQASLFIAVLGLAVAWAAVTLVLWIIRGISRTPSGLKERWDNRQLVRSREHLVDALIELAEGRYSDARRHLSGTAEKSELPLFSHLLSAVAAQREDDWQARDEALALADQAEPRARVAVGLLQAQLQAEVRQWEEAIATLGWLREQAPRNHRVLTLYAQALEAVGDDEGLANLLPELRREKALPEERIVRIEAHAFEQALLDLGPDATARDLEAVWKRLPRNRQADSLLRARYLRALMAAGCPAHALQLLKRWLKARWDAVLVDVFGEIVSDPPHQAYEQAQQWLNERPEDADLLFAAARQAMHCELWGQARSYLEAAAARSDRSDIDQALAELYEQLGESDQARLAYRSALDHQRG</sequence>
<gene>
    <name evidence="12" type="ORF">GH984_06585</name>
</gene>
<dbReference type="GO" id="GO:0006779">
    <property type="term" value="P:porphyrin-containing compound biosynthetic process"/>
    <property type="evidence" value="ECO:0007669"/>
    <property type="project" value="UniProtKB-KW"/>
</dbReference>
<protein>
    <recommendedName>
        <fullName evidence="11">HemY N-terminal domain-containing protein</fullName>
    </recommendedName>
</protein>
<keyword evidence="8 10" id="KW-0472">Membrane</keyword>
<dbReference type="NCBIfam" id="TIGR00540">
    <property type="entry name" value="TPR_hemY_coli"/>
    <property type="match status" value="1"/>
</dbReference>
<evidence type="ECO:0000256" key="10">
    <source>
        <dbReference type="SAM" id="Phobius"/>
    </source>
</evidence>
<comment type="function">
    <text evidence="1">Involved in a late step of protoheme IX synthesis.</text>
</comment>
<dbReference type="UniPathway" id="UPA00252"/>
<dbReference type="GO" id="GO:0042168">
    <property type="term" value="P:heme metabolic process"/>
    <property type="evidence" value="ECO:0007669"/>
    <property type="project" value="InterPro"/>
</dbReference>
<dbReference type="Proteomes" id="UP000433788">
    <property type="component" value="Unassembled WGS sequence"/>
</dbReference>
<dbReference type="Pfam" id="PF07219">
    <property type="entry name" value="HemY_N"/>
    <property type="match status" value="1"/>
</dbReference>
<evidence type="ECO:0000256" key="3">
    <source>
        <dbReference type="ARBA" id="ARBA00004744"/>
    </source>
</evidence>
<feature type="transmembrane region" description="Helical" evidence="10">
    <location>
        <begin position="42"/>
        <end position="63"/>
    </location>
</feature>
<dbReference type="InterPro" id="IPR011990">
    <property type="entry name" value="TPR-like_helical_dom_sf"/>
</dbReference>
<dbReference type="Gene3D" id="1.25.40.10">
    <property type="entry name" value="Tetratricopeptide repeat domain"/>
    <property type="match status" value="1"/>
</dbReference>
<evidence type="ECO:0000256" key="6">
    <source>
        <dbReference type="ARBA" id="ARBA00022692"/>
    </source>
</evidence>
<evidence type="ECO:0000256" key="4">
    <source>
        <dbReference type="ARBA" id="ARBA00022475"/>
    </source>
</evidence>
<evidence type="ECO:0000256" key="9">
    <source>
        <dbReference type="ARBA" id="ARBA00023244"/>
    </source>
</evidence>
<dbReference type="SUPFAM" id="SSF48452">
    <property type="entry name" value="TPR-like"/>
    <property type="match status" value="1"/>
</dbReference>
<name>A0A6N7QS00_9GAMM</name>
<dbReference type="AlphaFoldDB" id="A0A6N7QS00"/>
<comment type="caution">
    <text evidence="12">The sequence shown here is derived from an EMBL/GenBank/DDBJ whole genome shotgun (WGS) entry which is preliminary data.</text>
</comment>
<evidence type="ECO:0000256" key="5">
    <source>
        <dbReference type="ARBA" id="ARBA00022519"/>
    </source>
</evidence>